<feature type="domain" description="Major facilitator superfamily (MFS) profile" evidence="6">
    <location>
        <begin position="17"/>
        <end position="475"/>
    </location>
</feature>
<evidence type="ECO:0000256" key="5">
    <source>
        <dbReference type="SAM" id="Phobius"/>
    </source>
</evidence>
<dbReference type="Gene3D" id="1.20.1250.20">
    <property type="entry name" value="MFS general substrate transporter like domains"/>
    <property type="match status" value="1"/>
</dbReference>
<feature type="transmembrane region" description="Helical" evidence="5">
    <location>
        <begin position="171"/>
        <end position="190"/>
    </location>
</feature>
<feature type="transmembrane region" description="Helical" evidence="5">
    <location>
        <begin position="277"/>
        <end position="302"/>
    </location>
</feature>
<feature type="transmembrane region" description="Helical" evidence="5">
    <location>
        <begin position="444"/>
        <end position="469"/>
    </location>
</feature>
<feature type="transmembrane region" description="Helical" evidence="5">
    <location>
        <begin position="141"/>
        <end position="165"/>
    </location>
</feature>
<dbReference type="InterPro" id="IPR036259">
    <property type="entry name" value="MFS_trans_sf"/>
</dbReference>
<dbReference type="PANTHER" id="PTHR42718">
    <property type="entry name" value="MAJOR FACILITATOR SUPERFAMILY MULTIDRUG TRANSPORTER MFSC"/>
    <property type="match status" value="1"/>
</dbReference>
<feature type="transmembrane region" description="Helical" evidence="5">
    <location>
        <begin position="17"/>
        <end position="41"/>
    </location>
</feature>
<evidence type="ECO:0000313" key="7">
    <source>
        <dbReference type="EMBL" id="CUJ48177.1"/>
    </source>
</evidence>
<evidence type="ECO:0000256" key="2">
    <source>
        <dbReference type="ARBA" id="ARBA00022692"/>
    </source>
</evidence>
<evidence type="ECO:0000313" key="8">
    <source>
        <dbReference type="Proteomes" id="UP000044098"/>
    </source>
</evidence>
<evidence type="ECO:0000256" key="3">
    <source>
        <dbReference type="ARBA" id="ARBA00022989"/>
    </source>
</evidence>
<feature type="transmembrane region" description="Helical" evidence="5">
    <location>
        <begin position="53"/>
        <end position="71"/>
    </location>
</feature>
<keyword evidence="4 5" id="KW-0472">Membrane</keyword>
<dbReference type="GO" id="GO:0016020">
    <property type="term" value="C:membrane"/>
    <property type="evidence" value="ECO:0007669"/>
    <property type="project" value="UniProtKB-SubCell"/>
</dbReference>
<feature type="transmembrane region" description="Helical" evidence="5">
    <location>
        <begin position="368"/>
        <end position="397"/>
    </location>
</feature>
<feature type="transmembrane region" description="Helical" evidence="5">
    <location>
        <begin position="83"/>
        <end position="102"/>
    </location>
</feature>
<gene>
    <name evidence="7" type="primary">stp_4</name>
    <name evidence="7" type="ORF">ERS370000_04160</name>
</gene>
<organism evidence="7 8">
    <name type="scientific">Achromobacter aegrifaciens</name>
    <dbReference type="NCBI Taxonomy" id="1287736"/>
    <lineage>
        <taxon>Bacteria</taxon>
        <taxon>Pseudomonadati</taxon>
        <taxon>Pseudomonadota</taxon>
        <taxon>Betaproteobacteria</taxon>
        <taxon>Burkholderiales</taxon>
        <taxon>Alcaligenaceae</taxon>
        <taxon>Achromobacter</taxon>
    </lineage>
</organism>
<proteinExistence type="predicted"/>
<evidence type="ECO:0000256" key="1">
    <source>
        <dbReference type="ARBA" id="ARBA00004141"/>
    </source>
</evidence>
<feature type="transmembrane region" description="Helical" evidence="5">
    <location>
        <begin position="210"/>
        <end position="227"/>
    </location>
</feature>
<dbReference type="SUPFAM" id="SSF103473">
    <property type="entry name" value="MFS general substrate transporter"/>
    <property type="match status" value="1"/>
</dbReference>
<dbReference type="PANTHER" id="PTHR42718:SF39">
    <property type="entry name" value="ACTINORHODIN TRANSPORTER-RELATED"/>
    <property type="match status" value="1"/>
</dbReference>
<dbReference type="AlphaFoldDB" id="A0AAD2J2B4"/>
<dbReference type="PRINTS" id="PR01036">
    <property type="entry name" value="TCRTETB"/>
</dbReference>
<sequence>MNAEFALQAEKNRPWRALAVLLTGNFVTILDLFIVNVALPSIQSGLSASDTDLQLIVVAYALAYGLCLINGARLGDLFGRRRLFLAGMGLFTVASALCGVAVTPWQLILARALQGVGAGVLMPQVLASIRVVFEGEARRRAFGIMGAVQGVAASISQLLGGMLITLNPLDLGWRLVFLINVPIGIAALLAGRRALPEWRAPVPTRVDLRGALAGAAGLALILVPVMEGREHGWPWWSLAGPVLALGVLAYFVRYEKALARRGGVPVLDMGLFANRPFVAGIGAVFFFFSAISSFFFALTLLLQFGLGFAPLAAGAVFTPSALAFFGASLAGPKLATRYGRGALLFGVLVFTAGLALSAVTAATQPQNLALLVASLVLNGAGQGLVIPLAFNAILGAVQEEQAGMASGMLSTLQVVGTSAGVAVVGGVIFTMLEAAGSLSASDGASIYGGALAAAMLYNIAAALLSLVLFRLATRR</sequence>
<accession>A0AAD2J2B4</accession>
<dbReference type="Gene3D" id="1.20.1720.10">
    <property type="entry name" value="Multidrug resistance protein D"/>
    <property type="match status" value="1"/>
</dbReference>
<comment type="caution">
    <text evidence="7">The sequence shown here is derived from an EMBL/GenBank/DDBJ whole genome shotgun (WGS) entry which is preliminary data.</text>
</comment>
<dbReference type="Proteomes" id="UP000044098">
    <property type="component" value="Unassembled WGS sequence"/>
</dbReference>
<feature type="transmembrane region" description="Helical" evidence="5">
    <location>
        <begin position="409"/>
        <end position="432"/>
    </location>
</feature>
<name>A0AAD2J2B4_ACHAE</name>
<comment type="subcellular location">
    <subcellularLocation>
        <location evidence="1">Membrane</location>
        <topology evidence="1">Multi-pass membrane protein</topology>
    </subcellularLocation>
</comment>
<feature type="transmembrane region" description="Helical" evidence="5">
    <location>
        <begin position="233"/>
        <end position="252"/>
    </location>
</feature>
<evidence type="ECO:0000256" key="4">
    <source>
        <dbReference type="ARBA" id="ARBA00023136"/>
    </source>
</evidence>
<dbReference type="InterPro" id="IPR020846">
    <property type="entry name" value="MFS_dom"/>
</dbReference>
<feature type="transmembrane region" description="Helical" evidence="5">
    <location>
        <begin position="308"/>
        <end position="330"/>
    </location>
</feature>
<dbReference type="GO" id="GO:0022857">
    <property type="term" value="F:transmembrane transporter activity"/>
    <property type="evidence" value="ECO:0007669"/>
    <property type="project" value="InterPro"/>
</dbReference>
<protein>
    <submittedName>
        <fullName evidence="7">Spectinomycin tetracycline efflux pump</fullName>
    </submittedName>
</protein>
<dbReference type="Pfam" id="PF07690">
    <property type="entry name" value="MFS_1"/>
    <property type="match status" value="1"/>
</dbReference>
<keyword evidence="2 5" id="KW-0812">Transmembrane</keyword>
<dbReference type="CDD" id="cd17321">
    <property type="entry name" value="MFS_MMR_MDR_like"/>
    <property type="match status" value="1"/>
</dbReference>
<dbReference type="RefSeq" id="WP_054456524.1">
    <property type="nucleotide sequence ID" value="NZ_CYTK01000007.1"/>
</dbReference>
<feature type="transmembrane region" description="Helical" evidence="5">
    <location>
        <begin position="108"/>
        <end position="129"/>
    </location>
</feature>
<dbReference type="PROSITE" id="PS50850">
    <property type="entry name" value="MFS"/>
    <property type="match status" value="1"/>
</dbReference>
<evidence type="ECO:0000259" key="6">
    <source>
        <dbReference type="PROSITE" id="PS50850"/>
    </source>
</evidence>
<keyword evidence="3 5" id="KW-1133">Transmembrane helix</keyword>
<dbReference type="InterPro" id="IPR011701">
    <property type="entry name" value="MFS"/>
</dbReference>
<reference evidence="7 8" key="1">
    <citation type="submission" date="2015-09" db="EMBL/GenBank/DDBJ databases">
        <authorList>
            <consortium name="Pathogen Informatics"/>
        </authorList>
    </citation>
    <scope>NUCLEOTIDE SEQUENCE [LARGE SCALE GENOMIC DNA]</scope>
    <source>
        <strain evidence="7 8">2789STDY5608625</strain>
    </source>
</reference>
<dbReference type="EMBL" id="CYTK01000007">
    <property type="protein sequence ID" value="CUJ48177.1"/>
    <property type="molecule type" value="Genomic_DNA"/>
</dbReference>
<feature type="transmembrane region" description="Helical" evidence="5">
    <location>
        <begin position="342"/>
        <end position="362"/>
    </location>
</feature>